<gene>
    <name evidence="9" type="ordered locus">Ferp_2146</name>
</gene>
<dbReference type="GO" id="GO:0005524">
    <property type="term" value="F:ATP binding"/>
    <property type="evidence" value="ECO:0007669"/>
    <property type="project" value="UniProtKB-KW"/>
</dbReference>
<dbReference type="OrthoDB" id="44250at2157"/>
<name>D3S0N6_FERPA</name>
<dbReference type="PROSITE" id="PS00211">
    <property type="entry name" value="ABC_TRANSPORTER_1"/>
    <property type="match status" value="1"/>
</dbReference>
<dbReference type="InterPro" id="IPR003439">
    <property type="entry name" value="ABC_transporter-like_ATP-bd"/>
</dbReference>
<dbReference type="PANTHER" id="PTHR45772:SF5">
    <property type="entry name" value="BRANCHED-CHAIN AMINO ACID TRANSPORT ATP-BINDING PROTEIN LIVG-RELATED"/>
    <property type="match status" value="1"/>
</dbReference>
<dbReference type="InterPro" id="IPR051120">
    <property type="entry name" value="ABC_AA/LPS_Transport"/>
</dbReference>
<dbReference type="RefSeq" id="WP_012966615.1">
    <property type="nucleotide sequence ID" value="NC_013849.1"/>
</dbReference>
<dbReference type="InterPro" id="IPR027417">
    <property type="entry name" value="P-loop_NTPase"/>
</dbReference>
<dbReference type="PROSITE" id="PS50893">
    <property type="entry name" value="ABC_TRANSPORTER_2"/>
    <property type="match status" value="1"/>
</dbReference>
<evidence type="ECO:0000256" key="7">
    <source>
        <dbReference type="ARBA" id="ARBA00072811"/>
    </source>
</evidence>
<evidence type="ECO:0000313" key="10">
    <source>
        <dbReference type="Proteomes" id="UP000002613"/>
    </source>
</evidence>
<evidence type="ECO:0000259" key="8">
    <source>
        <dbReference type="PROSITE" id="PS50893"/>
    </source>
</evidence>
<dbReference type="Proteomes" id="UP000002613">
    <property type="component" value="Chromosome"/>
</dbReference>
<dbReference type="Gene3D" id="3.40.50.300">
    <property type="entry name" value="P-loop containing nucleotide triphosphate hydrolases"/>
    <property type="match status" value="1"/>
</dbReference>
<dbReference type="HOGENOM" id="CLU_000604_1_2_2"/>
<evidence type="ECO:0000313" key="9">
    <source>
        <dbReference type="EMBL" id="ADC66277.1"/>
    </source>
</evidence>
<protein>
    <recommendedName>
        <fullName evidence="7">Probable branched-chain amino acid transport ATP-binding protein LivG</fullName>
    </recommendedName>
</protein>
<dbReference type="Pfam" id="PF00005">
    <property type="entry name" value="ABC_tran"/>
    <property type="match status" value="1"/>
</dbReference>
<comment type="function">
    <text evidence="6">Probable component of a branched-chain amino-acid transport system.</text>
</comment>
<reference evidence="10" key="1">
    <citation type="submission" date="2010-02" db="EMBL/GenBank/DDBJ databases">
        <title>Complete sequence of Ferroglobus placidus DSM 10642.</title>
        <authorList>
            <consortium name="US DOE Joint Genome Institute"/>
            <person name="Lucas S."/>
            <person name="Copeland A."/>
            <person name="Lapidus A."/>
            <person name="Cheng J.-F."/>
            <person name="Bruce D."/>
            <person name="Goodwin L."/>
            <person name="Pitluck S."/>
            <person name="Saunders E."/>
            <person name="Brettin T."/>
            <person name="Detter J.C."/>
            <person name="Han C."/>
            <person name="Tapia R."/>
            <person name="Larimer F."/>
            <person name="Land M."/>
            <person name="Hauser L."/>
            <person name="Kyrpides N."/>
            <person name="Ivanova N."/>
            <person name="Holmes D."/>
            <person name="Lovley D."/>
            <person name="Kyrpides N."/>
            <person name="Anderson I.J."/>
            <person name="Woyke T."/>
        </authorList>
    </citation>
    <scope>NUCLEOTIDE SEQUENCE [LARGE SCALE GENOMIC DNA]</scope>
    <source>
        <strain evidence="10">DSM 10642 / AEDII12DO</strain>
    </source>
</reference>
<dbReference type="GeneID" id="8779683"/>
<dbReference type="InterPro" id="IPR003593">
    <property type="entry name" value="AAA+_ATPase"/>
</dbReference>
<dbReference type="InterPro" id="IPR017871">
    <property type="entry name" value="ABC_transporter-like_CS"/>
</dbReference>
<dbReference type="KEGG" id="fpl:Ferp_2146"/>
<comment type="similarity">
    <text evidence="1">Belongs to the ABC transporter superfamily.</text>
</comment>
<dbReference type="FunFam" id="3.40.50.300:FF:000421">
    <property type="entry name" value="Branched-chain amino acid ABC transporter ATP-binding protein"/>
    <property type="match status" value="1"/>
</dbReference>
<accession>D3S0N6</accession>
<dbReference type="CDD" id="cd03219">
    <property type="entry name" value="ABC_Mj1267_LivG_branched"/>
    <property type="match status" value="1"/>
</dbReference>
<evidence type="ECO:0000256" key="4">
    <source>
        <dbReference type="ARBA" id="ARBA00022840"/>
    </source>
</evidence>
<dbReference type="STRING" id="589924.Ferp_2146"/>
<sequence>MILRTFSLSKFFDGLKALDRVNIEVEEGKITLVIGPNGSGKTTLINVITGFYKADEGRVEYKGEDITNKPPHELYKKGIVRTFQIPKPLKKLTVLENLLIARENPGEGIIGALTKAYIPKEKESVEKAFEILEFLGIEHLWDEEAQNLSGGQLRLVEIGRALMSDAELFVMDEPLAGVAPKLSHDILGRMRELCEIGKTFLIVEHRLDIVLEYVDKVYVMASGRIIAEGKGKEVIEKPEVVEVYLGA</sequence>
<evidence type="ECO:0000256" key="1">
    <source>
        <dbReference type="ARBA" id="ARBA00005417"/>
    </source>
</evidence>
<evidence type="ECO:0000256" key="5">
    <source>
        <dbReference type="ARBA" id="ARBA00022970"/>
    </source>
</evidence>
<dbReference type="PaxDb" id="589924-Ferp_2146"/>
<keyword evidence="5" id="KW-0029">Amino-acid transport</keyword>
<proteinExistence type="inferred from homology"/>
<dbReference type="GO" id="GO:0016887">
    <property type="term" value="F:ATP hydrolysis activity"/>
    <property type="evidence" value="ECO:0007669"/>
    <property type="project" value="InterPro"/>
</dbReference>
<keyword evidence="3" id="KW-0547">Nucleotide-binding</keyword>
<dbReference type="EMBL" id="CP001899">
    <property type="protein sequence ID" value="ADC66277.1"/>
    <property type="molecule type" value="Genomic_DNA"/>
</dbReference>
<evidence type="ECO:0000256" key="3">
    <source>
        <dbReference type="ARBA" id="ARBA00022741"/>
    </source>
</evidence>
<feature type="domain" description="ABC transporter" evidence="8">
    <location>
        <begin position="3"/>
        <end position="247"/>
    </location>
</feature>
<dbReference type="eggNOG" id="arCOG00925">
    <property type="taxonomic scope" value="Archaea"/>
</dbReference>
<dbReference type="PANTHER" id="PTHR45772">
    <property type="entry name" value="CONSERVED COMPONENT OF ABC TRANSPORTER FOR NATURAL AMINO ACIDS-RELATED"/>
    <property type="match status" value="1"/>
</dbReference>
<dbReference type="GO" id="GO:0005886">
    <property type="term" value="C:plasma membrane"/>
    <property type="evidence" value="ECO:0007669"/>
    <property type="project" value="TreeGrafter"/>
</dbReference>
<keyword evidence="4" id="KW-0067">ATP-binding</keyword>
<keyword evidence="2" id="KW-0813">Transport</keyword>
<dbReference type="GO" id="GO:0006865">
    <property type="term" value="P:amino acid transport"/>
    <property type="evidence" value="ECO:0007669"/>
    <property type="project" value="UniProtKB-KW"/>
</dbReference>
<evidence type="ECO:0000256" key="6">
    <source>
        <dbReference type="ARBA" id="ARBA00056071"/>
    </source>
</evidence>
<dbReference type="SUPFAM" id="SSF52540">
    <property type="entry name" value="P-loop containing nucleoside triphosphate hydrolases"/>
    <property type="match status" value="1"/>
</dbReference>
<organism evidence="9 10">
    <name type="scientific">Ferroglobus placidus (strain DSM 10642 / AEDII12DO)</name>
    <dbReference type="NCBI Taxonomy" id="589924"/>
    <lineage>
        <taxon>Archaea</taxon>
        <taxon>Methanobacteriati</taxon>
        <taxon>Methanobacteriota</taxon>
        <taxon>Archaeoglobi</taxon>
        <taxon>Archaeoglobales</taxon>
        <taxon>Archaeoglobaceae</taxon>
        <taxon>Ferroglobus</taxon>
    </lineage>
</organism>
<keyword evidence="10" id="KW-1185">Reference proteome</keyword>
<dbReference type="AlphaFoldDB" id="D3S0N6"/>
<reference evidence="9 10" key="2">
    <citation type="journal article" date="2011" name="Stand. Genomic Sci.">
        <title>Complete genome sequence of Ferroglobus placidus AEDII12DO.</title>
        <authorList>
            <person name="Anderson I."/>
            <person name="Risso C."/>
            <person name="Holmes D."/>
            <person name="Lucas S."/>
            <person name="Copeland A."/>
            <person name="Lapidus A."/>
            <person name="Cheng J.F."/>
            <person name="Bruce D."/>
            <person name="Goodwin L."/>
            <person name="Pitluck S."/>
            <person name="Saunders E."/>
            <person name="Brettin T."/>
            <person name="Detter J.C."/>
            <person name="Han C."/>
            <person name="Tapia R."/>
            <person name="Larimer F."/>
            <person name="Land M."/>
            <person name="Hauser L."/>
            <person name="Woyke T."/>
            <person name="Lovley D."/>
            <person name="Kyrpides N."/>
            <person name="Ivanova N."/>
        </authorList>
    </citation>
    <scope>NUCLEOTIDE SEQUENCE [LARGE SCALE GENOMIC DNA]</scope>
    <source>
        <strain evidence="10">DSM 10642 / AEDII12DO</strain>
    </source>
</reference>
<dbReference type="SMART" id="SM00382">
    <property type="entry name" value="AAA"/>
    <property type="match status" value="1"/>
</dbReference>
<evidence type="ECO:0000256" key="2">
    <source>
        <dbReference type="ARBA" id="ARBA00022448"/>
    </source>
</evidence>